<accession>A0A0D5A1R0</accession>
<name>A0A0D5A1R0_9RHOB</name>
<evidence type="ECO:0000256" key="3">
    <source>
        <dbReference type="SAM" id="Coils"/>
    </source>
</evidence>
<keyword evidence="5" id="KW-0614">Plasmid</keyword>
<reference evidence="5" key="1">
    <citation type="submission" date="2014-09" db="EMBL/GenBank/DDBJ databases">
        <title>The mobilome of the heavy metals and metalloids hypertolerant bacteria from the Lubin copper mine (Poland).</title>
        <authorList>
            <person name="Dziewit L."/>
            <person name="Bartosik D."/>
        </authorList>
    </citation>
    <scope>NUCLEOTIDE SEQUENCE</scope>
    <source>
        <plasmid evidence="5">pLM20P4</plasmid>
    </source>
</reference>
<feature type="compositionally biased region" description="Basic and acidic residues" evidence="4">
    <location>
        <begin position="342"/>
        <end position="361"/>
    </location>
</feature>
<dbReference type="InterPro" id="IPR005053">
    <property type="entry name" value="MobA_MobL"/>
</dbReference>
<evidence type="ECO:0000256" key="1">
    <source>
        <dbReference type="ARBA" id="ARBA00010873"/>
    </source>
</evidence>
<dbReference type="NCBIfam" id="NF041496">
    <property type="entry name" value="MobQ"/>
    <property type="match status" value="1"/>
</dbReference>
<dbReference type="EMBL" id="KM659096">
    <property type="protein sequence ID" value="AJW30091.1"/>
    <property type="molecule type" value="Genomic_DNA"/>
</dbReference>
<geneLocation type="plasmid" evidence="5">
    <name>pLM20P4</name>
</geneLocation>
<keyword evidence="3" id="KW-0175">Coiled coil</keyword>
<dbReference type="AlphaFoldDB" id="A0A0D5A1R0"/>
<dbReference type="Gene3D" id="3.30.930.30">
    <property type="match status" value="1"/>
</dbReference>
<protein>
    <submittedName>
        <fullName evidence="5">Mobilization protein A (MobA)</fullName>
    </submittedName>
</protein>
<sequence>MASYHLSVKTIKRSAGRSATAAAAYRSGGVIACEREGRVHDYSAKRGIEACFILAPEGAPDWVRDRAALWNAAEARETRKNSVTAREWELALPAELGAEDRAGLVRDFGQALVARYGIAVDVALHAPHREGDQRNHHAHVLTTTRAIGAEGFGDKTRVLDAAKTGGVEIEALRGLWAGMQNRALERAGEAARVDHRSLEAQRQVAEARGDAFAAEALDRAPEMKLGPAANAMERRAQREAEMNGSVYRPVTERGRAVQALRQARAALQQMRERVGQVQAAYAQARDKGQDRVAAGLAALRAAAARDGGGSLTERLAALLQDRRARDGGHMDRRPAPSAQARDAAHGREPDRERAPASRPRNEQLLQALVQIANTAARGAQPRFTDAKAADAFFRDLRTSYGQDILTRISQGDDRVLAGDFPKAEDRQQVARAITGIARVHGLEQDRRGAERETGRSTRKEADKDWER</sequence>
<organism evidence="5">
    <name type="scientific">Paracoccus yeei</name>
    <dbReference type="NCBI Taxonomy" id="147645"/>
    <lineage>
        <taxon>Bacteria</taxon>
        <taxon>Pseudomonadati</taxon>
        <taxon>Pseudomonadota</taxon>
        <taxon>Alphaproteobacteria</taxon>
        <taxon>Rhodobacterales</taxon>
        <taxon>Paracoccaceae</taxon>
        <taxon>Paracoccus</taxon>
    </lineage>
</organism>
<feature type="region of interest" description="Disordered" evidence="4">
    <location>
        <begin position="441"/>
        <end position="467"/>
    </location>
</feature>
<dbReference type="Pfam" id="PF03389">
    <property type="entry name" value="MobA_MobL"/>
    <property type="match status" value="1"/>
</dbReference>
<gene>
    <name evidence="5" type="ORF">pLM20P4_p19</name>
</gene>
<proteinExistence type="inferred from homology"/>
<dbReference type="RefSeq" id="WP_051578261.1">
    <property type="nucleotide sequence ID" value="NZ_CP038048.1"/>
</dbReference>
<evidence type="ECO:0000256" key="2">
    <source>
        <dbReference type="ARBA" id="ARBA00022971"/>
    </source>
</evidence>
<feature type="coiled-coil region" evidence="3">
    <location>
        <begin position="253"/>
        <end position="287"/>
    </location>
</feature>
<keyword evidence="2" id="KW-0184">Conjugation</keyword>
<evidence type="ECO:0000313" key="5">
    <source>
        <dbReference type="EMBL" id="AJW30091.1"/>
    </source>
</evidence>
<feature type="compositionally biased region" description="Basic and acidic residues" evidence="4">
    <location>
        <begin position="322"/>
        <end position="334"/>
    </location>
</feature>
<dbReference type="OrthoDB" id="1826980at2"/>
<evidence type="ECO:0000256" key="4">
    <source>
        <dbReference type="SAM" id="MobiDB-lite"/>
    </source>
</evidence>
<feature type="region of interest" description="Disordered" evidence="4">
    <location>
        <begin position="322"/>
        <end position="361"/>
    </location>
</feature>
<comment type="similarity">
    <text evidence="1">Belongs to the MobA/MobL family.</text>
</comment>